<evidence type="ECO:0000313" key="6">
    <source>
        <dbReference type="Proteomes" id="UP000663440"/>
    </source>
</evidence>
<keyword evidence="2" id="KW-0238">DNA-binding</keyword>
<dbReference type="Gene3D" id="1.10.10.10">
    <property type="entry name" value="Winged helix-like DNA-binding domain superfamily/Winged helix DNA-binding domain"/>
    <property type="match status" value="1"/>
</dbReference>
<dbReference type="SUPFAM" id="SSF46894">
    <property type="entry name" value="C-terminal effector domain of the bipartite response regulators"/>
    <property type="match status" value="1"/>
</dbReference>
<evidence type="ECO:0000256" key="1">
    <source>
        <dbReference type="ARBA" id="ARBA00023015"/>
    </source>
</evidence>
<sequence>MKNIKNDLNIQLLQQPISGNSESDVQLKKCQQIAQNFAELENGIAVLSDLYHNKSYVYSGKIANELAIFQSKQMQEIETIWEEELFNKLNPDDVLQKYVLELKFFQFIKTIPIDERHDYCVISRLRLIDKNADKSLLHKMYYFSNPEHENIELALCLYNFDFLQALNYEGAIVNTADGNIINQIETENNTFLSNREKEILKMLQKGKQSKEIASLLFISINTVSRHRQNILEKMKVNNTTEACTLAQKLKWI</sequence>
<dbReference type="PROSITE" id="PS50043">
    <property type="entry name" value="HTH_LUXR_2"/>
    <property type="match status" value="1"/>
</dbReference>
<dbReference type="InterPro" id="IPR016032">
    <property type="entry name" value="Sig_transdc_resp-reg_C-effctor"/>
</dbReference>
<organism evidence="5 6">
    <name type="scientific">Flavobacterium endoglycinae</name>
    <dbReference type="NCBI Taxonomy" id="2816357"/>
    <lineage>
        <taxon>Bacteria</taxon>
        <taxon>Pseudomonadati</taxon>
        <taxon>Bacteroidota</taxon>
        <taxon>Flavobacteriia</taxon>
        <taxon>Flavobacteriales</taxon>
        <taxon>Flavobacteriaceae</taxon>
        <taxon>Flavobacterium</taxon>
    </lineage>
</organism>
<dbReference type="InterPro" id="IPR036388">
    <property type="entry name" value="WH-like_DNA-bd_sf"/>
</dbReference>
<feature type="domain" description="HTH luxR-type" evidence="4">
    <location>
        <begin position="185"/>
        <end position="250"/>
    </location>
</feature>
<dbReference type="PROSITE" id="PS00622">
    <property type="entry name" value="HTH_LUXR_1"/>
    <property type="match status" value="1"/>
</dbReference>
<accession>A0ABX7QFA9</accession>
<dbReference type="Gene3D" id="3.30.450.20">
    <property type="entry name" value="PAS domain"/>
    <property type="match status" value="1"/>
</dbReference>
<dbReference type="CDD" id="cd06170">
    <property type="entry name" value="LuxR_C_like"/>
    <property type="match status" value="1"/>
</dbReference>
<evidence type="ECO:0000313" key="5">
    <source>
        <dbReference type="EMBL" id="QSW89309.1"/>
    </source>
</evidence>
<evidence type="ECO:0000256" key="3">
    <source>
        <dbReference type="ARBA" id="ARBA00023163"/>
    </source>
</evidence>
<dbReference type="SMART" id="SM00421">
    <property type="entry name" value="HTH_LUXR"/>
    <property type="match status" value="1"/>
</dbReference>
<dbReference type="PANTHER" id="PTHR44688">
    <property type="entry name" value="DNA-BINDING TRANSCRIPTIONAL ACTIVATOR DEVR_DOSR"/>
    <property type="match status" value="1"/>
</dbReference>
<protein>
    <submittedName>
        <fullName evidence="5">Response regulator transcription factor</fullName>
    </submittedName>
</protein>
<dbReference type="Pfam" id="PF00196">
    <property type="entry name" value="GerE"/>
    <property type="match status" value="1"/>
</dbReference>
<gene>
    <name evidence="5" type="ORF">J0383_00495</name>
</gene>
<name>A0ABX7QFA9_9FLAO</name>
<keyword evidence="1" id="KW-0805">Transcription regulation</keyword>
<dbReference type="InterPro" id="IPR000792">
    <property type="entry name" value="Tscrpt_reg_LuxR_C"/>
</dbReference>
<reference evidence="5 6" key="1">
    <citation type="submission" date="2021-03" db="EMBL/GenBank/DDBJ databases">
        <title>Flavobacterium kribbensis sp. nov, an endophytic bacteria, isolated from soybean.</title>
        <authorList>
            <person name="Lee J."/>
            <person name="Seo J."/>
        </authorList>
    </citation>
    <scope>NUCLEOTIDE SEQUENCE [LARGE SCALE GENOMIC DNA]</scope>
    <source>
        <strain evidence="5 6">BB8</strain>
    </source>
</reference>
<keyword evidence="3" id="KW-0804">Transcription</keyword>
<evidence type="ECO:0000259" key="4">
    <source>
        <dbReference type="PROSITE" id="PS50043"/>
    </source>
</evidence>
<keyword evidence="6" id="KW-1185">Reference proteome</keyword>
<evidence type="ECO:0000256" key="2">
    <source>
        <dbReference type="ARBA" id="ARBA00023125"/>
    </source>
</evidence>
<dbReference type="RefSeq" id="WP_207296503.1">
    <property type="nucleotide sequence ID" value="NZ_CP071448.1"/>
</dbReference>
<dbReference type="Proteomes" id="UP000663440">
    <property type="component" value="Chromosome"/>
</dbReference>
<dbReference type="PRINTS" id="PR00038">
    <property type="entry name" value="HTHLUXR"/>
</dbReference>
<dbReference type="EMBL" id="CP071448">
    <property type="protein sequence ID" value="QSW89309.1"/>
    <property type="molecule type" value="Genomic_DNA"/>
</dbReference>
<proteinExistence type="predicted"/>
<dbReference type="PANTHER" id="PTHR44688:SF16">
    <property type="entry name" value="DNA-BINDING TRANSCRIPTIONAL ACTIVATOR DEVR_DOSR"/>
    <property type="match status" value="1"/>
</dbReference>